<evidence type="ECO:0000313" key="3">
    <source>
        <dbReference type="Proteomes" id="UP000054279"/>
    </source>
</evidence>
<evidence type="ECO:0000313" key="2">
    <source>
        <dbReference type="EMBL" id="KIJ29999.1"/>
    </source>
</evidence>
<gene>
    <name evidence="2" type="ORF">M422DRAFT_268463</name>
</gene>
<reference evidence="2 3" key="1">
    <citation type="submission" date="2014-06" db="EMBL/GenBank/DDBJ databases">
        <title>Evolutionary Origins and Diversification of the Mycorrhizal Mutualists.</title>
        <authorList>
            <consortium name="DOE Joint Genome Institute"/>
            <consortium name="Mycorrhizal Genomics Consortium"/>
            <person name="Kohler A."/>
            <person name="Kuo A."/>
            <person name="Nagy L.G."/>
            <person name="Floudas D."/>
            <person name="Copeland A."/>
            <person name="Barry K.W."/>
            <person name="Cichocki N."/>
            <person name="Veneault-Fourrey C."/>
            <person name="LaButti K."/>
            <person name="Lindquist E.A."/>
            <person name="Lipzen A."/>
            <person name="Lundell T."/>
            <person name="Morin E."/>
            <person name="Murat C."/>
            <person name="Riley R."/>
            <person name="Ohm R."/>
            <person name="Sun H."/>
            <person name="Tunlid A."/>
            <person name="Henrissat B."/>
            <person name="Grigoriev I.V."/>
            <person name="Hibbett D.S."/>
            <person name="Martin F."/>
        </authorList>
    </citation>
    <scope>NUCLEOTIDE SEQUENCE [LARGE SCALE GENOMIC DNA]</scope>
    <source>
        <strain evidence="2 3">SS14</strain>
    </source>
</reference>
<proteinExistence type="predicted"/>
<organism evidence="2 3">
    <name type="scientific">Sphaerobolus stellatus (strain SS14)</name>
    <dbReference type="NCBI Taxonomy" id="990650"/>
    <lineage>
        <taxon>Eukaryota</taxon>
        <taxon>Fungi</taxon>
        <taxon>Dikarya</taxon>
        <taxon>Basidiomycota</taxon>
        <taxon>Agaricomycotina</taxon>
        <taxon>Agaricomycetes</taxon>
        <taxon>Phallomycetidae</taxon>
        <taxon>Geastrales</taxon>
        <taxon>Sphaerobolaceae</taxon>
        <taxon>Sphaerobolus</taxon>
    </lineage>
</organism>
<dbReference type="EMBL" id="KN837270">
    <property type="protein sequence ID" value="KIJ29999.1"/>
    <property type="molecule type" value="Genomic_DNA"/>
</dbReference>
<dbReference type="SUPFAM" id="SSF52047">
    <property type="entry name" value="RNI-like"/>
    <property type="match status" value="1"/>
</dbReference>
<evidence type="ECO:0000256" key="1">
    <source>
        <dbReference type="SAM" id="MobiDB-lite"/>
    </source>
</evidence>
<dbReference type="Proteomes" id="UP000054279">
    <property type="component" value="Unassembled WGS sequence"/>
</dbReference>
<evidence type="ECO:0008006" key="4">
    <source>
        <dbReference type="Google" id="ProtNLM"/>
    </source>
</evidence>
<dbReference type="AlphaFoldDB" id="A0A0C9U6V0"/>
<accession>A0A0C9U6V0</accession>
<dbReference type="HOGENOM" id="CLU_727950_0_0_1"/>
<sequence length="461" mass="52963">MADQMFPPNAPIFFDSWRPRPGSPHNDEPIKGPYVERTERQGYLGRLKLCGVLRLVSRGFNTSILPHFLHDVWFSHPFQIIRFADVWGANPILLSHVRRLRIDIAFNNVKNVTLPDLIVNGYNIWPMWDTSFSQRVSFLGDEFSYNSPEYQIRRLINSAMHWFPNLVAFDGGYTGTGIRHSCAPLPGYLSGLINSLATGVFLRSLRLVITHCDRDFNRNININPLQYLEELSVDCIHFSYDDISLSWIILDPSPKRLQGLKWLSITGSPETTPLDCFEEWELPALTHLYIDTGGRFDSLATVLRDFGKNLQTLSLRGGFYIQDLDQLCPVLTRFEVDWTVHLAPIFSRHPSIEELMFLCDKESIGTTITPISRLGDQISEIIAHRSAWPQLRRIVDSAWAGRDRNPRTYVVRESHRMIRDRSVRYIESLVASTWWSRAHVVSLQQQGIECVDRDGIPLVGE</sequence>
<name>A0A0C9U6V0_SPHS4</name>
<protein>
    <recommendedName>
        <fullName evidence="4">F-box domain-containing protein</fullName>
    </recommendedName>
</protein>
<keyword evidence="3" id="KW-1185">Reference proteome</keyword>
<feature type="region of interest" description="Disordered" evidence="1">
    <location>
        <begin position="13"/>
        <end position="32"/>
    </location>
</feature>